<dbReference type="InterPro" id="IPR058886">
    <property type="entry name" value="SWIB_eIF2D"/>
</dbReference>
<comment type="caution">
    <text evidence="5">The sequence shown here is derived from an EMBL/GenBank/DDBJ whole genome shotgun (WGS) entry which is preliminary data.</text>
</comment>
<dbReference type="Pfam" id="PF26291">
    <property type="entry name" value="SWIB_eIF2D"/>
    <property type="match status" value="1"/>
</dbReference>
<dbReference type="PROSITE" id="PS50296">
    <property type="entry name" value="SUI1"/>
    <property type="match status" value="1"/>
</dbReference>
<dbReference type="InterPro" id="IPR057429">
    <property type="entry name" value="WH_eIF2D"/>
</dbReference>
<dbReference type="Gene3D" id="3.30.780.10">
    <property type="entry name" value="SUI1-like domain"/>
    <property type="match status" value="1"/>
</dbReference>
<evidence type="ECO:0000313" key="5">
    <source>
        <dbReference type="EMBL" id="KAJ2805858.1"/>
    </source>
</evidence>
<dbReference type="OrthoDB" id="199771at2759"/>
<feature type="region of interest" description="Disordered" evidence="2">
    <location>
        <begin position="212"/>
        <end position="271"/>
    </location>
</feature>
<dbReference type="PANTHER" id="PTHR12217">
    <property type="entry name" value="EUKARYOTIC TRANSLATION INITIATION FACTOR 2D"/>
    <property type="match status" value="1"/>
</dbReference>
<evidence type="ECO:0000256" key="1">
    <source>
        <dbReference type="ARBA" id="ARBA00010359"/>
    </source>
</evidence>
<dbReference type="InterPro" id="IPR039759">
    <property type="entry name" value="eIF2D_SUI1"/>
</dbReference>
<dbReference type="CDD" id="cd11608">
    <property type="entry name" value="eIF2D_C"/>
    <property type="match status" value="1"/>
</dbReference>
<dbReference type="AlphaFoldDB" id="A0A9W8LST2"/>
<dbReference type="CDD" id="cd21156">
    <property type="entry name" value="PUA_eIF2d-like"/>
    <property type="match status" value="1"/>
</dbReference>
<evidence type="ECO:0000259" key="4">
    <source>
        <dbReference type="PROSITE" id="PS51925"/>
    </source>
</evidence>
<organism evidence="5 6">
    <name type="scientific">Coemansia guatemalensis</name>
    <dbReference type="NCBI Taxonomy" id="2761395"/>
    <lineage>
        <taxon>Eukaryota</taxon>
        <taxon>Fungi</taxon>
        <taxon>Fungi incertae sedis</taxon>
        <taxon>Zoopagomycota</taxon>
        <taxon>Kickxellomycotina</taxon>
        <taxon>Kickxellomycetes</taxon>
        <taxon>Kickxellales</taxon>
        <taxon>Kickxellaceae</taxon>
        <taxon>Coemansia</taxon>
    </lineage>
</organism>
<reference evidence="5" key="1">
    <citation type="submission" date="2022-07" db="EMBL/GenBank/DDBJ databases">
        <title>Phylogenomic reconstructions and comparative analyses of Kickxellomycotina fungi.</title>
        <authorList>
            <person name="Reynolds N.K."/>
            <person name="Stajich J.E."/>
            <person name="Barry K."/>
            <person name="Grigoriev I.V."/>
            <person name="Crous P."/>
            <person name="Smith M.E."/>
        </authorList>
    </citation>
    <scope>NUCLEOTIDE SEQUENCE</scope>
    <source>
        <strain evidence="5">NRRL 1565</strain>
    </source>
</reference>
<feature type="domain" description="DM2" evidence="4">
    <location>
        <begin position="411"/>
        <end position="496"/>
    </location>
</feature>
<dbReference type="Gene3D" id="3.10.400.20">
    <property type="match status" value="1"/>
</dbReference>
<keyword evidence="6" id="KW-1185">Reference proteome</keyword>
<feature type="domain" description="SUI1" evidence="3">
    <location>
        <begin position="520"/>
        <end position="593"/>
    </location>
</feature>
<dbReference type="GO" id="GO:0003743">
    <property type="term" value="F:translation initiation factor activity"/>
    <property type="evidence" value="ECO:0007669"/>
    <property type="project" value="InterPro"/>
</dbReference>
<evidence type="ECO:0000259" key="3">
    <source>
        <dbReference type="PROSITE" id="PS50296"/>
    </source>
</evidence>
<dbReference type="Pfam" id="PF01253">
    <property type="entry name" value="SUI1"/>
    <property type="match status" value="1"/>
</dbReference>
<evidence type="ECO:0008006" key="7">
    <source>
        <dbReference type="Google" id="ProtNLM"/>
    </source>
</evidence>
<protein>
    <recommendedName>
        <fullName evidence="7">SUI1 domain-containing protein</fullName>
    </recommendedName>
</protein>
<dbReference type="EMBL" id="JANBUO010000250">
    <property type="protein sequence ID" value="KAJ2805858.1"/>
    <property type="molecule type" value="Genomic_DNA"/>
</dbReference>
<dbReference type="SUPFAM" id="SSF88697">
    <property type="entry name" value="PUA domain-like"/>
    <property type="match status" value="1"/>
</dbReference>
<dbReference type="Pfam" id="PF25304">
    <property type="entry name" value="WHD_eIF2D"/>
    <property type="match status" value="1"/>
</dbReference>
<feature type="compositionally biased region" description="Polar residues" evidence="2">
    <location>
        <begin position="386"/>
        <end position="402"/>
    </location>
</feature>
<dbReference type="Pfam" id="PF26292">
    <property type="entry name" value="PUA_elF2D"/>
    <property type="match status" value="1"/>
</dbReference>
<dbReference type="GO" id="GO:0001731">
    <property type="term" value="P:formation of translation preinitiation complex"/>
    <property type="evidence" value="ECO:0007669"/>
    <property type="project" value="InterPro"/>
</dbReference>
<dbReference type="InterPro" id="IPR036877">
    <property type="entry name" value="SUI1_dom_sf"/>
</dbReference>
<evidence type="ECO:0000256" key="2">
    <source>
        <dbReference type="SAM" id="MobiDB-lite"/>
    </source>
</evidence>
<dbReference type="PROSITE" id="PS50890">
    <property type="entry name" value="PUA"/>
    <property type="match status" value="1"/>
</dbReference>
<dbReference type="InterPro" id="IPR048248">
    <property type="entry name" value="PUA_eIF2d-like"/>
</dbReference>
<dbReference type="InterPro" id="IPR001950">
    <property type="entry name" value="SUI1"/>
</dbReference>
<dbReference type="InterPro" id="IPR039757">
    <property type="entry name" value="EIF2D"/>
</dbReference>
<dbReference type="Gene3D" id="1.10.245.10">
    <property type="entry name" value="SWIB/MDM2 domain"/>
    <property type="match status" value="1"/>
</dbReference>
<dbReference type="SUPFAM" id="SSF47592">
    <property type="entry name" value="SWIB/MDM2 domain"/>
    <property type="match status" value="1"/>
</dbReference>
<gene>
    <name evidence="5" type="ORF">H4R20_001924</name>
</gene>
<proteinExistence type="inferred from homology"/>
<name>A0A9W8LST2_9FUNG</name>
<feature type="region of interest" description="Disordered" evidence="2">
    <location>
        <begin position="376"/>
        <end position="403"/>
    </location>
</feature>
<dbReference type="PROSITE" id="PS51925">
    <property type="entry name" value="SWIB_MDM2"/>
    <property type="match status" value="1"/>
</dbReference>
<dbReference type="InterPro" id="IPR003121">
    <property type="entry name" value="SWIB_MDM2_domain"/>
</dbReference>
<dbReference type="Proteomes" id="UP001140094">
    <property type="component" value="Unassembled WGS sequence"/>
</dbReference>
<dbReference type="InterPro" id="IPR036885">
    <property type="entry name" value="SWIB_MDM2_dom_sf"/>
</dbReference>
<feature type="region of interest" description="Disordered" evidence="2">
    <location>
        <begin position="41"/>
        <end position="66"/>
    </location>
</feature>
<evidence type="ECO:0000313" key="6">
    <source>
        <dbReference type="Proteomes" id="UP001140094"/>
    </source>
</evidence>
<dbReference type="SUPFAM" id="SSF55159">
    <property type="entry name" value="eIF1-like"/>
    <property type="match status" value="1"/>
</dbReference>
<sequence length="617" mass="66520">MFKKPFQTKPQSSLKHSICRRLAQESREKFPLAWELAEQRSSLSNDNAAEEDSSAAATAPDEMPMPGKLQTAKFISHIGDKGEILYNESGEPLWLRAEIPGSSGAALVPTVYTQWRFTNILPVLWTNALAVERLIGGADLMTPGLIVPEGGIPDLKKGELVAVCCPGNLAAHAIGALAIDTKDIHHVAGAKGKAVLIAHTYRDHLWGSGSKEMLPEIAPGGSKEAPACSTDPKDEGGCPNSALPQTMGDAATSSDMSSKERAQEDSLANSISPAEMDSLLMTALKQVMSTVLDERHATDLLPMNSSTLYSGYLVTNGPPGVEVDVKKSSYKKLAKFLKASEKHGLVKLKDIRGETHVKAFNWGHADLTQYQPYKVRQETKSKPQAEVQSSKQQQDGADSSDGSLGKVRVAELLRPSQALAPLFDDVGAQSESGYFTRQQARSVLEDYIKGRGLVDANNPRMVKLDHRLCDGLLSKDEYAKLSTLPRDKLQTRLQEKMTLYTQLLVPGRPPTVKIGRPPVVDVICEKKMGNKVTTRVVGLETYAINPAAIAKELRIACASSTTTDPVPGKKGVHAVIVQGHQVNAVSKLLEKHGLPGELLLITDKSGKAKAKKAAGGR</sequence>
<dbReference type="PANTHER" id="PTHR12217:SF4">
    <property type="entry name" value="EUKARYOTIC TRANSLATION INITIATION FACTOR 2D"/>
    <property type="match status" value="1"/>
</dbReference>
<dbReference type="InterPro" id="IPR015947">
    <property type="entry name" value="PUA-like_sf"/>
</dbReference>
<comment type="similarity">
    <text evidence="1">Belongs to the eIF2D family.</text>
</comment>
<accession>A0A9W8LST2</accession>